<name>A0ABN7X0U9_GIGMA</name>
<feature type="non-terminal residue" evidence="1">
    <location>
        <position position="1"/>
    </location>
</feature>
<sequence length="69" mass="7933">QIDPISISVIQRLNANVSRFDESMTYILLYDSEKLENPLTKCAEACVKNVWPDVNILNDTNVIDFIKNF</sequence>
<feature type="non-terminal residue" evidence="1">
    <location>
        <position position="69"/>
    </location>
</feature>
<proteinExistence type="predicted"/>
<reference evidence="1 2" key="1">
    <citation type="submission" date="2021-06" db="EMBL/GenBank/DDBJ databases">
        <authorList>
            <person name="Kallberg Y."/>
            <person name="Tangrot J."/>
            <person name="Rosling A."/>
        </authorList>
    </citation>
    <scope>NUCLEOTIDE SEQUENCE [LARGE SCALE GENOMIC DNA]</scope>
    <source>
        <strain evidence="1 2">120-4 pot B 10/14</strain>
    </source>
</reference>
<organism evidence="1 2">
    <name type="scientific">Gigaspora margarita</name>
    <dbReference type="NCBI Taxonomy" id="4874"/>
    <lineage>
        <taxon>Eukaryota</taxon>
        <taxon>Fungi</taxon>
        <taxon>Fungi incertae sedis</taxon>
        <taxon>Mucoromycota</taxon>
        <taxon>Glomeromycotina</taxon>
        <taxon>Glomeromycetes</taxon>
        <taxon>Diversisporales</taxon>
        <taxon>Gigasporaceae</taxon>
        <taxon>Gigaspora</taxon>
    </lineage>
</organism>
<evidence type="ECO:0000313" key="1">
    <source>
        <dbReference type="EMBL" id="CAG8845340.1"/>
    </source>
</evidence>
<accession>A0ABN7X0U9</accession>
<dbReference type="Proteomes" id="UP000789901">
    <property type="component" value="Unassembled WGS sequence"/>
</dbReference>
<keyword evidence="2" id="KW-1185">Reference proteome</keyword>
<dbReference type="EMBL" id="CAJVQB010079148">
    <property type="protein sequence ID" value="CAG8845340.1"/>
    <property type="molecule type" value="Genomic_DNA"/>
</dbReference>
<comment type="caution">
    <text evidence="1">The sequence shown here is derived from an EMBL/GenBank/DDBJ whole genome shotgun (WGS) entry which is preliminary data.</text>
</comment>
<gene>
    <name evidence="1" type="ORF">GMARGA_LOCUS37583</name>
</gene>
<evidence type="ECO:0000313" key="2">
    <source>
        <dbReference type="Proteomes" id="UP000789901"/>
    </source>
</evidence>
<protein>
    <submittedName>
        <fullName evidence="1">16709_t:CDS:1</fullName>
    </submittedName>
</protein>